<dbReference type="OrthoDB" id="67183at2"/>
<evidence type="ECO:0000259" key="8">
    <source>
        <dbReference type="PROSITE" id="PS51779"/>
    </source>
</evidence>
<keyword evidence="2" id="KW-1003">Cell membrane</keyword>
<dbReference type="PROSITE" id="PS51779">
    <property type="entry name" value="POTRA"/>
    <property type="match status" value="1"/>
</dbReference>
<keyword evidence="5" id="KW-1133">Transmembrane helix</keyword>
<keyword evidence="3" id="KW-0132">Cell division</keyword>
<dbReference type="Pfam" id="PF08478">
    <property type="entry name" value="POTRA_1"/>
    <property type="match status" value="1"/>
</dbReference>
<reference evidence="9 10" key="1">
    <citation type="submission" date="2018-09" db="EMBL/GenBank/DDBJ databases">
        <authorList>
            <person name="Zhu H."/>
        </authorList>
    </citation>
    <scope>NUCLEOTIDE SEQUENCE [LARGE SCALE GENOMIC DNA]</scope>
    <source>
        <strain evidence="9 10">K2S05-167</strain>
    </source>
</reference>
<keyword evidence="7" id="KW-0131">Cell cycle</keyword>
<sequence>MRPWVWWTSGGLALLLVGGLASWFALPIRQVAVTGNQVLTEAEVKTLAGLRGGVGWLYYGRGQARGLLKNPWVQSAVVTRQFPDSVSLQVTERRPFLQMRNRQGQAVLVAQDGRLLPWKKGFEKLPVVSGWGPERLNDAVLVAHALSRYTVQSVGYTPSGLTVKTAAGTVWSGDLKSLLKYAGSISMYPNQKINVYPWGVSVQ</sequence>
<dbReference type="InterPro" id="IPR026579">
    <property type="entry name" value="FtsQ"/>
</dbReference>
<dbReference type="PANTHER" id="PTHR35851">
    <property type="entry name" value="CELL DIVISION PROTEIN FTSQ"/>
    <property type="match status" value="1"/>
</dbReference>
<dbReference type="Proteomes" id="UP000286287">
    <property type="component" value="Unassembled WGS sequence"/>
</dbReference>
<dbReference type="AlphaFoldDB" id="A0A418VCC0"/>
<protein>
    <submittedName>
        <fullName evidence="9">FtsQ-type POTRA domain-containing protein</fullName>
    </submittedName>
</protein>
<gene>
    <name evidence="9" type="ORF">D3875_14835</name>
</gene>
<evidence type="ECO:0000256" key="7">
    <source>
        <dbReference type="ARBA" id="ARBA00023306"/>
    </source>
</evidence>
<organism evidence="9 10">
    <name type="scientific">Deinococcus cavernae</name>
    <dbReference type="NCBI Taxonomy" id="2320857"/>
    <lineage>
        <taxon>Bacteria</taxon>
        <taxon>Thermotogati</taxon>
        <taxon>Deinococcota</taxon>
        <taxon>Deinococci</taxon>
        <taxon>Deinococcales</taxon>
        <taxon>Deinococcaceae</taxon>
        <taxon>Deinococcus</taxon>
    </lineage>
</organism>
<evidence type="ECO:0000256" key="6">
    <source>
        <dbReference type="ARBA" id="ARBA00023136"/>
    </source>
</evidence>
<feature type="domain" description="POTRA" evidence="8">
    <location>
        <begin position="26"/>
        <end position="93"/>
    </location>
</feature>
<name>A0A418VCC0_9DEIO</name>
<proteinExistence type="predicted"/>
<evidence type="ECO:0000256" key="2">
    <source>
        <dbReference type="ARBA" id="ARBA00022475"/>
    </source>
</evidence>
<evidence type="ECO:0000256" key="5">
    <source>
        <dbReference type="ARBA" id="ARBA00022989"/>
    </source>
</evidence>
<keyword evidence="4" id="KW-0812">Transmembrane</keyword>
<evidence type="ECO:0000313" key="10">
    <source>
        <dbReference type="Proteomes" id="UP000286287"/>
    </source>
</evidence>
<keyword evidence="10" id="KW-1185">Reference proteome</keyword>
<dbReference type="Gene3D" id="3.10.20.310">
    <property type="entry name" value="membrane protein fhac"/>
    <property type="match status" value="1"/>
</dbReference>
<comment type="subcellular location">
    <subcellularLocation>
        <location evidence="1">Membrane</location>
    </subcellularLocation>
</comment>
<comment type="caution">
    <text evidence="9">The sequence shown here is derived from an EMBL/GenBank/DDBJ whole genome shotgun (WGS) entry which is preliminary data.</text>
</comment>
<keyword evidence="6" id="KW-0472">Membrane</keyword>
<evidence type="ECO:0000313" key="9">
    <source>
        <dbReference type="EMBL" id="RJF73788.1"/>
    </source>
</evidence>
<accession>A0A418VCC0</accession>
<dbReference type="GO" id="GO:0090529">
    <property type="term" value="P:cell septum assembly"/>
    <property type="evidence" value="ECO:0007669"/>
    <property type="project" value="InterPro"/>
</dbReference>
<dbReference type="EMBL" id="QYUJ01000014">
    <property type="protein sequence ID" value="RJF73788.1"/>
    <property type="molecule type" value="Genomic_DNA"/>
</dbReference>
<evidence type="ECO:0000256" key="4">
    <source>
        <dbReference type="ARBA" id="ARBA00022692"/>
    </source>
</evidence>
<dbReference type="InterPro" id="IPR034746">
    <property type="entry name" value="POTRA"/>
</dbReference>
<dbReference type="PANTHER" id="PTHR35851:SF1">
    <property type="entry name" value="CELL DIVISION PROTEIN FTSQ"/>
    <property type="match status" value="1"/>
</dbReference>
<evidence type="ECO:0000256" key="1">
    <source>
        <dbReference type="ARBA" id="ARBA00004370"/>
    </source>
</evidence>
<dbReference type="InterPro" id="IPR013685">
    <property type="entry name" value="POTRA_FtsQ_type"/>
</dbReference>
<evidence type="ECO:0000256" key="3">
    <source>
        <dbReference type="ARBA" id="ARBA00022618"/>
    </source>
</evidence>
<dbReference type="GO" id="GO:0016020">
    <property type="term" value="C:membrane"/>
    <property type="evidence" value="ECO:0007669"/>
    <property type="project" value="UniProtKB-SubCell"/>
</dbReference>